<dbReference type="Proteomes" id="UP001243330">
    <property type="component" value="Unassembled WGS sequence"/>
</dbReference>
<organism evidence="2 3">
    <name type="scientific">Colletotrichum chrysophilum</name>
    <dbReference type="NCBI Taxonomy" id="1836956"/>
    <lineage>
        <taxon>Eukaryota</taxon>
        <taxon>Fungi</taxon>
        <taxon>Dikarya</taxon>
        <taxon>Ascomycota</taxon>
        <taxon>Pezizomycotina</taxon>
        <taxon>Sordariomycetes</taxon>
        <taxon>Hypocreomycetidae</taxon>
        <taxon>Glomerellales</taxon>
        <taxon>Glomerellaceae</taxon>
        <taxon>Colletotrichum</taxon>
        <taxon>Colletotrichum gloeosporioides species complex</taxon>
    </lineage>
</organism>
<gene>
    <name evidence="2" type="ORF">CCHR01_13901</name>
</gene>
<sequence length="111" mass="12533">MQIAVRFPAGRLRQMIMASSKPCSRPQRDPRIPPKPPQAQREFPRAWPRGRAGAWRGVRRTSTRPPVVSSEKPQPRVRPSPGSISSSAQRNAVVRIVRIHTSRYTCSDRSP</sequence>
<evidence type="ECO:0000313" key="3">
    <source>
        <dbReference type="Proteomes" id="UP001243330"/>
    </source>
</evidence>
<evidence type="ECO:0000256" key="1">
    <source>
        <dbReference type="SAM" id="MobiDB-lite"/>
    </source>
</evidence>
<reference evidence="2" key="1">
    <citation type="submission" date="2023-01" db="EMBL/GenBank/DDBJ databases">
        <title>Colletotrichum chrysophilum M932 genome sequence.</title>
        <authorList>
            <person name="Baroncelli R."/>
        </authorList>
    </citation>
    <scope>NUCLEOTIDE SEQUENCE</scope>
    <source>
        <strain evidence="2">M932</strain>
    </source>
</reference>
<accession>A0AAD9ADF9</accession>
<comment type="caution">
    <text evidence="2">The sequence shown here is derived from an EMBL/GenBank/DDBJ whole genome shotgun (WGS) entry which is preliminary data.</text>
</comment>
<protein>
    <submittedName>
        <fullName evidence="2">Uncharacterized protein</fullName>
    </submittedName>
</protein>
<dbReference type="EMBL" id="JAQOWY010000356">
    <property type="protein sequence ID" value="KAK1843484.1"/>
    <property type="molecule type" value="Genomic_DNA"/>
</dbReference>
<keyword evidence="3" id="KW-1185">Reference proteome</keyword>
<feature type="region of interest" description="Disordered" evidence="1">
    <location>
        <begin position="17"/>
        <end position="91"/>
    </location>
</feature>
<dbReference type="AlphaFoldDB" id="A0AAD9ADF9"/>
<proteinExistence type="predicted"/>
<evidence type="ECO:0000313" key="2">
    <source>
        <dbReference type="EMBL" id="KAK1843484.1"/>
    </source>
</evidence>
<feature type="compositionally biased region" description="Low complexity" evidence="1">
    <location>
        <begin position="38"/>
        <end position="56"/>
    </location>
</feature>
<name>A0AAD9ADF9_9PEZI</name>